<dbReference type="PANTHER" id="PTHR43711">
    <property type="entry name" value="TWO-COMPONENT HISTIDINE KINASE"/>
    <property type="match status" value="1"/>
</dbReference>
<keyword evidence="12" id="KW-0902">Two-component regulatory system</keyword>
<dbReference type="SMART" id="SM00387">
    <property type="entry name" value="HATPase_c"/>
    <property type="match status" value="1"/>
</dbReference>
<dbReference type="SUPFAM" id="SSF47384">
    <property type="entry name" value="Homodimeric domain of signal transducing histidine kinase"/>
    <property type="match status" value="1"/>
</dbReference>
<evidence type="ECO:0000256" key="10">
    <source>
        <dbReference type="ARBA" id="ARBA00022840"/>
    </source>
</evidence>
<keyword evidence="5" id="KW-0597">Phosphoprotein</keyword>
<evidence type="ECO:0000256" key="8">
    <source>
        <dbReference type="ARBA" id="ARBA00022741"/>
    </source>
</evidence>
<dbReference type="EC" id="2.7.13.3" evidence="3"/>
<evidence type="ECO:0000259" key="15">
    <source>
        <dbReference type="PROSITE" id="PS50109"/>
    </source>
</evidence>
<dbReference type="PROSITE" id="PS50109">
    <property type="entry name" value="HIS_KIN"/>
    <property type="match status" value="1"/>
</dbReference>
<dbReference type="Pfam" id="PF00512">
    <property type="entry name" value="HisKA"/>
    <property type="match status" value="1"/>
</dbReference>
<comment type="catalytic activity">
    <reaction evidence="1">
        <text>ATP + protein L-histidine = ADP + protein N-phospho-L-histidine.</text>
        <dbReference type="EC" id="2.7.13.3"/>
    </reaction>
</comment>
<comment type="subcellular location">
    <subcellularLocation>
        <location evidence="2">Cell membrane</location>
        <topology evidence="2">Multi-pass membrane protein</topology>
    </subcellularLocation>
</comment>
<dbReference type="AlphaFoldDB" id="A0A164BKJ5"/>
<keyword evidence="9 17" id="KW-0418">Kinase</keyword>
<dbReference type="FunFam" id="3.30.565.10:FF:000006">
    <property type="entry name" value="Sensor histidine kinase WalK"/>
    <property type="match status" value="1"/>
</dbReference>
<feature type="transmembrane region" description="Helical" evidence="14">
    <location>
        <begin position="37"/>
        <end position="57"/>
    </location>
</feature>
<sequence length="360" mass="41359">MRLRIQLLLMNLLSTSILVIAIWYSETQMLLEPEQTRLLTVIAVVGLIISTFIYWLMTRPIMRSIQNLIELTKQFSDRQFETRYIIGKEPREFKELATAFQQMAKNLEEGFTKLEEGEKARKELITNISHDLRTPMASIQLMIEALQDNLIEDPEMRNQYLVTILKEIKRLSGLINDLFDLSKLEIGQVDFHPTLIHMDKVLLDVLEAHSVLLANKQIDLKLEVPEKLPRLLIMPCKIARVISNLLDNAIRYSPVSGTIQLIVEENRKNQQVQFILRDEGEGITPNDQLRVFERFFRTDQSRSSQSGGSGLGLAITKSLIKMHKGEIGVRDRLDGKQGSEFWFTLPVTSEKITTVKRISG</sequence>
<dbReference type="InterPro" id="IPR036097">
    <property type="entry name" value="HisK_dim/P_sf"/>
</dbReference>
<dbReference type="EMBL" id="LJKA01000078">
    <property type="protein sequence ID" value="KZD26876.1"/>
    <property type="molecule type" value="Genomic_DNA"/>
</dbReference>
<evidence type="ECO:0000256" key="12">
    <source>
        <dbReference type="ARBA" id="ARBA00023012"/>
    </source>
</evidence>
<dbReference type="CDD" id="cd06225">
    <property type="entry name" value="HAMP"/>
    <property type="match status" value="1"/>
</dbReference>
<evidence type="ECO:0000256" key="4">
    <source>
        <dbReference type="ARBA" id="ARBA00022475"/>
    </source>
</evidence>
<evidence type="ECO:0000259" key="16">
    <source>
        <dbReference type="PROSITE" id="PS50885"/>
    </source>
</evidence>
<evidence type="ECO:0000256" key="14">
    <source>
        <dbReference type="SAM" id="Phobius"/>
    </source>
</evidence>
<dbReference type="PRINTS" id="PR00344">
    <property type="entry name" value="BCTRLSENSOR"/>
</dbReference>
<dbReference type="Gene3D" id="3.30.565.10">
    <property type="entry name" value="Histidine kinase-like ATPase, C-terminal domain"/>
    <property type="match status" value="1"/>
</dbReference>
<evidence type="ECO:0000313" key="18">
    <source>
        <dbReference type="Proteomes" id="UP000076501"/>
    </source>
</evidence>
<dbReference type="SMART" id="SM00388">
    <property type="entry name" value="HisKA"/>
    <property type="match status" value="1"/>
</dbReference>
<dbReference type="Proteomes" id="UP000076501">
    <property type="component" value="Unassembled WGS sequence"/>
</dbReference>
<dbReference type="InterPro" id="IPR003594">
    <property type="entry name" value="HATPase_dom"/>
</dbReference>
<dbReference type="InterPro" id="IPR005467">
    <property type="entry name" value="His_kinase_dom"/>
</dbReference>
<keyword evidence="7 14" id="KW-0812">Transmembrane</keyword>
<keyword evidence="11 14" id="KW-1133">Transmembrane helix</keyword>
<protein>
    <recommendedName>
        <fullName evidence="3">histidine kinase</fullName>
        <ecNumber evidence="3">2.7.13.3</ecNumber>
    </recommendedName>
</protein>
<evidence type="ECO:0000256" key="13">
    <source>
        <dbReference type="ARBA" id="ARBA00023136"/>
    </source>
</evidence>
<dbReference type="Gene3D" id="1.10.287.130">
    <property type="match status" value="1"/>
</dbReference>
<dbReference type="InterPro" id="IPR050736">
    <property type="entry name" value="Sensor_HK_Regulatory"/>
</dbReference>
<dbReference type="InterPro" id="IPR003660">
    <property type="entry name" value="HAMP_dom"/>
</dbReference>
<evidence type="ECO:0000256" key="6">
    <source>
        <dbReference type="ARBA" id="ARBA00022679"/>
    </source>
</evidence>
<dbReference type="RefSeq" id="WP_063225060.1">
    <property type="nucleotide sequence ID" value="NZ_JAEHBS010000044.1"/>
</dbReference>
<evidence type="ECO:0000256" key="11">
    <source>
        <dbReference type="ARBA" id="ARBA00022989"/>
    </source>
</evidence>
<evidence type="ECO:0000256" key="7">
    <source>
        <dbReference type="ARBA" id="ARBA00022692"/>
    </source>
</evidence>
<dbReference type="PANTHER" id="PTHR43711:SF1">
    <property type="entry name" value="HISTIDINE KINASE 1"/>
    <property type="match status" value="1"/>
</dbReference>
<dbReference type="GO" id="GO:0005886">
    <property type="term" value="C:plasma membrane"/>
    <property type="evidence" value="ECO:0007669"/>
    <property type="project" value="UniProtKB-SubCell"/>
</dbReference>
<dbReference type="FunFam" id="1.10.287.130:FF:000001">
    <property type="entry name" value="Two-component sensor histidine kinase"/>
    <property type="match status" value="1"/>
</dbReference>
<feature type="transmembrane region" description="Helical" evidence="14">
    <location>
        <begin position="7"/>
        <end position="25"/>
    </location>
</feature>
<keyword evidence="13 14" id="KW-0472">Membrane</keyword>
<dbReference type="Gene3D" id="6.10.340.10">
    <property type="match status" value="1"/>
</dbReference>
<dbReference type="InterPro" id="IPR003661">
    <property type="entry name" value="HisK_dim/P_dom"/>
</dbReference>
<name>A0A164BKJ5_BACCE</name>
<feature type="domain" description="Histidine kinase" evidence="15">
    <location>
        <begin position="127"/>
        <end position="349"/>
    </location>
</feature>
<dbReference type="SUPFAM" id="SSF158472">
    <property type="entry name" value="HAMP domain-like"/>
    <property type="match status" value="1"/>
</dbReference>
<evidence type="ECO:0000256" key="5">
    <source>
        <dbReference type="ARBA" id="ARBA00022553"/>
    </source>
</evidence>
<proteinExistence type="predicted"/>
<gene>
    <name evidence="17" type="ORF">B4082_5547</name>
</gene>
<dbReference type="InterPro" id="IPR004358">
    <property type="entry name" value="Sig_transdc_His_kin-like_C"/>
</dbReference>
<organism evidence="17 18">
    <name type="scientific">Bacillus cereus</name>
    <dbReference type="NCBI Taxonomy" id="1396"/>
    <lineage>
        <taxon>Bacteria</taxon>
        <taxon>Bacillati</taxon>
        <taxon>Bacillota</taxon>
        <taxon>Bacilli</taxon>
        <taxon>Bacillales</taxon>
        <taxon>Bacillaceae</taxon>
        <taxon>Bacillus</taxon>
        <taxon>Bacillus cereus group</taxon>
    </lineage>
</organism>
<reference evidence="17 18" key="1">
    <citation type="submission" date="2015-09" db="EMBL/GenBank/DDBJ databases">
        <title>Bacillus cereus food isolates.</title>
        <authorList>
            <person name="Boekhorst J."/>
        </authorList>
    </citation>
    <scope>NUCLEOTIDE SEQUENCE [LARGE SCALE GENOMIC DNA]</scope>
    <source>
        <strain evidence="17 18">B4082</strain>
    </source>
</reference>
<dbReference type="InterPro" id="IPR036890">
    <property type="entry name" value="HATPase_C_sf"/>
</dbReference>
<keyword evidence="8" id="KW-0547">Nucleotide-binding</keyword>
<dbReference type="Pfam" id="PF02518">
    <property type="entry name" value="HATPase_c"/>
    <property type="match status" value="1"/>
</dbReference>
<dbReference type="SUPFAM" id="SSF55874">
    <property type="entry name" value="ATPase domain of HSP90 chaperone/DNA topoisomerase II/histidine kinase"/>
    <property type="match status" value="1"/>
</dbReference>
<evidence type="ECO:0000256" key="9">
    <source>
        <dbReference type="ARBA" id="ARBA00022777"/>
    </source>
</evidence>
<keyword evidence="4" id="KW-1003">Cell membrane</keyword>
<feature type="domain" description="HAMP" evidence="16">
    <location>
        <begin position="59"/>
        <end position="112"/>
    </location>
</feature>
<dbReference type="GO" id="GO:0000155">
    <property type="term" value="F:phosphorelay sensor kinase activity"/>
    <property type="evidence" value="ECO:0007669"/>
    <property type="project" value="InterPro"/>
</dbReference>
<evidence type="ECO:0000313" key="17">
    <source>
        <dbReference type="EMBL" id="KZD26876.1"/>
    </source>
</evidence>
<dbReference type="SMART" id="SM00304">
    <property type="entry name" value="HAMP"/>
    <property type="match status" value="1"/>
</dbReference>
<keyword evidence="10" id="KW-0067">ATP-binding</keyword>
<dbReference type="PATRIC" id="fig|1396.539.peg.4810"/>
<evidence type="ECO:0000256" key="2">
    <source>
        <dbReference type="ARBA" id="ARBA00004651"/>
    </source>
</evidence>
<dbReference type="CDD" id="cd00082">
    <property type="entry name" value="HisKA"/>
    <property type="match status" value="1"/>
</dbReference>
<evidence type="ECO:0000256" key="3">
    <source>
        <dbReference type="ARBA" id="ARBA00012438"/>
    </source>
</evidence>
<keyword evidence="6" id="KW-0808">Transferase</keyword>
<dbReference type="GO" id="GO:0005524">
    <property type="term" value="F:ATP binding"/>
    <property type="evidence" value="ECO:0007669"/>
    <property type="project" value="UniProtKB-KW"/>
</dbReference>
<comment type="caution">
    <text evidence="17">The sequence shown here is derived from an EMBL/GenBank/DDBJ whole genome shotgun (WGS) entry which is preliminary data.</text>
</comment>
<accession>A0A164BKJ5</accession>
<dbReference type="PROSITE" id="PS50885">
    <property type="entry name" value="HAMP"/>
    <property type="match status" value="1"/>
</dbReference>
<dbReference type="Pfam" id="PF00672">
    <property type="entry name" value="HAMP"/>
    <property type="match status" value="1"/>
</dbReference>
<evidence type="ECO:0000256" key="1">
    <source>
        <dbReference type="ARBA" id="ARBA00000085"/>
    </source>
</evidence>